<evidence type="ECO:0000259" key="8">
    <source>
        <dbReference type="Pfam" id="PF13515"/>
    </source>
</evidence>
<feature type="transmembrane region" description="Helical" evidence="6">
    <location>
        <begin position="788"/>
        <end position="809"/>
    </location>
</feature>
<comment type="subcellular location">
    <subcellularLocation>
        <location evidence="1">Membrane</location>
        <topology evidence="1">Multi-pass membrane protein</topology>
    </subcellularLocation>
</comment>
<keyword evidence="4 6" id="KW-0472">Membrane</keyword>
<evidence type="ECO:0000313" key="9">
    <source>
        <dbReference type="EMBL" id="CAF9922964.1"/>
    </source>
</evidence>
<dbReference type="InterPro" id="IPR023244">
    <property type="entry name" value="Brefeldin_A-sensitivity_4"/>
</dbReference>
<feature type="domain" description="Integral membrane bound transporter" evidence="8">
    <location>
        <begin position="709"/>
        <end position="830"/>
    </location>
</feature>
<feature type="transmembrane region" description="Helical" evidence="6">
    <location>
        <begin position="290"/>
        <end position="309"/>
    </location>
</feature>
<dbReference type="InterPro" id="IPR049453">
    <property type="entry name" value="Memb_transporter_dom"/>
</dbReference>
<feature type="transmembrane region" description="Helical" evidence="6">
    <location>
        <begin position="821"/>
        <end position="841"/>
    </location>
</feature>
<dbReference type="PANTHER" id="PTHR47804">
    <property type="entry name" value="60S RIBOSOMAL PROTEIN L19"/>
    <property type="match status" value="1"/>
</dbReference>
<protein>
    <recommendedName>
        <fullName evidence="11">ER transporter 6TM N-terminal domain-containing protein</fullName>
    </recommendedName>
</protein>
<dbReference type="PRINTS" id="PR02047">
    <property type="entry name" value="BREFELDNASP4"/>
</dbReference>
<evidence type="ECO:0000313" key="10">
    <source>
        <dbReference type="Proteomes" id="UP000664534"/>
    </source>
</evidence>
<dbReference type="Pfam" id="PF10337">
    <property type="entry name" value="ArAE_2_N"/>
    <property type="match status" value="1"/>
</dbReference>
<sequence>MAGENLPQVHFKTPTFEPEARDLEATGGSISPEDNKTKAPSRPCGEESSPQRFAAVHNIIRGSLAPTYTTPRGSLDSRAPAVSPATSLTAENSHLQLEHLLQAVDADLKGYGLEESRDGFFDAPFNRPMKRNHESLTRKAADTLPDEFRKKNHPLSLQRFIPDQLRESKALFKLMGTSRAGIRLLRTFLGVFITYIICLIPASRDWLGRYNYIMVVSAIFNHPGRAVGGQLEGAILTILGTVAGLGWGSLALYVSTSTNSAQSGYGGILATFLVIFTVIIGWVRCDLIRLFQALIAAGIAIFYTCLADTSQSVGWKKVFDYGIPWVLGQAVCLVIAVIVFPDVGSRSLALSLHDSFNTIQAGLVFPSPDMQSIERKLAWQFVNVSEAVRDFRLDFTFSPFLADDVVLIRNLTQGVIRSILAIIPDPSLFADLDPLAEHAPGQNTESVQQDSIHRHKRAKQTICQILQEPTRILIDAMITSIVRADQTILSISGQKAAEKEPNLSQALDNLRTAKQTFDSADAILIAHPHLSSEYAKSPDVIKLFLFIHPVRQTVETVEALVAKVLEMEQAKRNWRFRAPSYPLNKGIMRTNAQVRHDRGGLTVGFYFRSKKQLDETMSDVRRSSYVPVARHAAVGQDLKDAPERAPVIGDCQKEKEYDLGKGSSKAPLRHRVWEVLHRLQGFESRFAFKVTLVIMLLSVPAWLPQSRGWWNNNESWWAVVIVWTTMHPRVGGTFRDLAVRAFCAAIGAVWGGLAYAADDGNPYVVAVFAAVYMVPMLYRFTQSSHPRSGIIGCLSFTVVSLSAYTVGGYPSVVTIAWTRGIALIVGLVAATTVNWVLWPFVARDELRKSLSGMLLHSAFLYQGVIAKYIYYAKGEEPGPKDIARSEMLEGRLREGFVRMRQLMELTRHEMRLRAPFNPLPYSALITACESFFEHLVQVRQSSLYFQTQTLASDPATIASMAIPRRDAVAVILMNLYVLACALRAKKPVPRYLPSAAVARMKLLDTMDVVESEKARRLEKEKEIEGEGRDERGQAEGKGRRWADVYRYAFSTALTDIVENLQEMERYTKEALGEVGWESDPLDLIGFGG</sequence>
<feature type="transmembrane region" description="Helical" evidence="6">
    <location>
        <begin position="763"/>
        <end position="781"/>
    </location>
</feature>
<comment type="caution">
    <text evidence="9">The sequence shown here is derived from an EMBL/GenBank/DDBJ whole genome shotgun (WGS) entry which is preliminary data.</text>
</comment>
<keyword evidence="2 6" id="KW-0812">Transmembrane</keyword>
<feature type="transmembrane region" description="Helical" evidence="6">
    <location>
        <begin position="321"/>
        <end position="340"/>
    </location>
</feature>
<dbReference type="GO" id="GO:0016020">
    <property type="term" value="C:membrane"/>
    <property type="evidence" value="ECO:0007669"/>
    <property type="project" value="UniProtKB-SubCell"/>
</dbReference>
<reference evidence="9" key="1">
    <citation type="submission" date="2021-03" db="EMBL/GenBank/DDBJ databases">
        <authorList>
            <person name="Tagirdzhanova G."/>
        </authorList>
    </citation>
    <scope>NUCLEOTIDE SEQUENCE</scope>
</reference>
<proteinExistence type="predicted"/>
<dbReference type="InterPro" id="IPR018823">
    <property type="entry name" value="ArAE_2_N"/>
</dbReference>
<dbReference type="AlphaFoldDB" id="A0A8H3FG97"/>
<feature type="transmembrane region" description="Helical" evidence="6">
    <location>
        <begin position="265"/>
        <end position="283"/>
    </location>
</feature>
<feature type="transmembrane region" description="Helical" evidence="6">
    <location>
        <begin position="737"/>
        <end position="757"/>
    </location>
</feature>
<dbReference type="InterPro" id="IPR052430">
    <property type="entry name" value="IVT-Associated"/>
</dbReference>
<evidence type="ECO:0000256" key="6">
    <source>
        <dbReference type="SAM" id="Phobius"/>
    </source>
</evidence>
<feature type="region of interest" description="Disordered" evidence="5">
    <location>
        <begin position="1016"/>
        <end position="1035"/>
    </location>
</feature>
<feature type="domain" description="Putative ER transporter 6TM N-terminal" evidence="7">
    <location>
        <begin position="182"/>
        <end position="257"/>
    </location>
</feature>
<dbReference type="Pfam" id="PF13515">
    <property type="entry name" value="FUSC_2"/>
    <property type="match status" value="1"/>
</dbReference>
<dbReference type="Proteomes" id="UP000664534">
    <property type="component" value="Unassembled WGS sequence"/>
</dbReference>
<feature type="region of interest" description="Disordered" evidence="5">
    <location>
        <begin position="65"/>
        <end position="86"/>
    </location>
</feature>
<feature type="transmembrane region" description="Helical" evidence="6">
    <location>
        <begin position="234"/>
        <end position="253"/>
    </location>
</feature>
<dbReference type="EMBL" id="CAJPDT010000032">
    <property type="protein sequence ID" value="CAF9922964.1"/>
    <property type="molecule type" value="Genomic_DNA"/>
</dbReference>
<evidence type="ECO:0000256" key="1">
    <source>
        <dbReference type="ARBA" id="ARBA00004141"/>
    </source>
</evidence>
<evidence type="ECO:0000259" key="7">
    <source>
        <dbReference type="Pfam" id="PF10337"/>
    </source>
</evidence>
<dbReference type="OrthoDB" id="1924968at2759"/>
<evidence type="ECO:0008006" key="11">
    <source>
        <dbReference type="Google" id="ProtNLM"/>
    </source>
</evidence>
<dbReference type="PANTHER" id="PTHR47804:SF3">
    <property type="entry name" value="PROTEIN BRE4"/>
    <property type="match status" value="1"/>
</dbReference>
<feature type="transmembrane region" description="Helical" evidence="6">
    <location>
        <begin position="184"/>
        <end position="203"/>
    </location>
</feature>
<feature type="region of interest" description="Disordered" evidence="5">
    <location>
        <begin position="1"/>
        <end position="49"/>
    </location>
</feature>
<evidence type="ECO:0000256" key="5">
    <source>
        <dbReference type="SAM" id="MobiDB-lite"/>
    </source>
</evidence>
<keyword evidence="3 6" id="KW-1133">Transmembrane helix</keyword>
<evidence type="ECO:0000256" key="3">
    <source>
        <dbReference type="ARBA" id="ARBA00022989"/>
    </source>
</evidence>
<accession>A0A8H3FG97</accession>
<name>A0A8H3FG97_9LECA</name>
<gene>
    <name evidence="9" type="ORF">IMSHALPRED_005815</name>
</gene>
<evidence type="ECO:0000256" key="2">
    <source>
        <dbReference type="ARBA" id="ARBA00022692"/>
    </source>
</evidence>
<keyword evidence="10" id="KW-1185">Reference proteome</keyword>
<organism evidence="9 10">
    <name type="scientific">Imshaugia aleurites</name>
    <dbReference type="NCBI Taxonomy" id="172621"/>
    <lineage>
        <taxon>Eukaryota</taxon>
        <taxon>Fungi</taxon>
        <taxon>Dikarya</taxon>
        <taxon>Ascomycota</taxon>
        <taxon>Pezizomycotina</taxon>
        <taxon>Lecanoromycetes</taxon>
        <taxon>OSLEUM clade</taxon>
        <taxon>Lecanoromycetidae</taxon>
        <taxon>Lecanorales</taxon>
        <taxon>Lecanorineae</taxon>
        <taxon>Parmeliaceae</taxon>
        <taxon>Imshaugia</taxon>
    </lineage>
</organism>
<evidence type="ECO:0000256" key="4">
    <source>
        <dbReference type="ARBA" id="ARBA00023136"/>
    </source>
</evidence>